<evidence type="ECO:0000256" key="11">
    <source>
        <dbReference type="ARBA" id="ARBA00022475"/>
    </source>
</evidence>
<comment type="caution">
    <text evidence="26">The sequence shown here is derived from an EMBL/GenBank/DDBJ whole genome shotgun (WGS) entry which is preliminary data.</text>
</comment>
<dbReference type="GO" id="GO:0042470">
    <property type="term" value="C:melanosome"/>
    <property type="evidence" value="ECO:0007669"/>
    <property type="project" value="UniProtKB-SubCell"/>
</dbReference>
<evidence type="ECO:0000256" key="22">
    <source>
        <dbReference type="ARBA" id="ARBA00043922"/>
    </source>
</evidence>
<evidence type="ECO:0000256" key="9">
    <source>
        <dbReference type="ARBA" id="ARBA00020588"/>
    </source>
</evidence>
<feature type="transmembrane region" description="Helical" evidence="25">
    <location>
        <begin position="121"/>
        <end position="144"/>
    </location>
</feature>
<dbReference type="GO" id="GO:0015031">
    <property type="term" value="P:protein transport"/>
    <property type="evidence" value="ECO:0007669"/>
    <property type="project" value="UniProtKB-KW"/>
</dbReference>
<dbReference type="PANTHER" id="PTHR19282">
    <property type="entry name" value="TETRASPANIN"/>
    <property type="match status" value="1"/>
</dbReference>
<dbReference type="GO" id="GO:0009986">
    <property type="term" value="C:cell surface"/>
    <property type="evidence" value="ECO:0007669"/>
    <property type="project" value="UniProtKB-SubCell"/>
</dbReference>
<evidence type="ECO:0000256" key="1">
    <source>
        <dbReference type="ARBA" id="ARBA00004107"/>
    </source>
</evidence>
<keyword evidence="15" id="KW-0653">Protein transport</keyword>
<evidence type="ECO:0000256" key="14">
    <source>
        <dbReference type="ARBA" id="ARBA00022753"/>
    </source>
</evidence>
<dbReference type="Gene3D" id="1.10.1450.10">
    <property type="entry name" value="Tetraspanin"/>
    <property type="match status" value="1"/>
</dbReference>
<keyword evidence="17 25" id="KW-0472">Membrane</keyword>
<dbReference type="PRINTS" id="PR00259">
    <property type="entry name" value="TMFOUR"/>
</dbReference>
<keyword evidence="20" id="KW-0458">Lysosome</keyword>
<comment type="similarity">
    <text evidence="8">Belongs to the tetraspanin (TM4SF) family.</text>
</comment>
<feature type="region of interest" description="Disordered" evidence="24">
    <location>
        <begin position="85"/>
        <end position="104"/>
    </location>
</feature>
<dbReference type="FunFam" id="1.10.1450.10:FF:000019">
    <property type="entry name" value="Tetraspanin"/>
    <property type="match status" value="1"/>
</dbReference>
<evidence type="ECO:0000256" key="2">
    <source>
        <dbReference type="ARBA" id="ARBA00004155"/>
    </source>
</evidence>
<evidence type="ECO:0000256" key="10">
    <source>
        <dbReference type="ARBA" id="ARBA00022448"/>
    </source>
</evidence>
<evidence type="ECO:0000256" key="18">
    <source>
        <dbReference type="ARBA" id="ARBA00023139"/>
    </source>
</evidence>
<evidence type="ECO:0000256" key="6">
    <source>
        <dbReference type="ARBA" id="ARBA00004559"/>
    </source>
</evidence>
<evidence type="ECO:0000256" key="25">
    <source>
        <dbReference type="SAM" id="Phobius"/>
    </source>
</evidence>
<keyword evidence="16 25" id="KW-1133">Transmembrane helix</keyword>
<evidence type="ECO:0000256" key="7">
    <source>
        <dbReference type="ARBA" id="ARBA00004651"/>
    </source>
</evidence>
<dbReference type="GO" id="GO:0005576">
    <property type="term" value="C:extracellular region"/>
    <property type="evidence" value="ECO:0007669"/>
    <property type="project" value="UniProtKB-SubCell"/>
</dbReference>
<name>A0AAV7S8U1_PLEWA</name>
<dbReference type="InterPro" id="IPR018499">
    <property type="entry name" value="Tetraspanin/Peripherin"/>
</dbReference>
<keyword evidence="12" id="KW-0964">Secreted</keyword>
<keyword evidence="10" id="KW-0813">Transport</keyword>
<keyword evidence="14" id="KW-0967">Endosome</keyword>
<dbReference type="Proteomes" id="UP001066276">
    <property type="component" value="Chromosome 4_2"/>
</dbReference>
<evidence type="ECO:0000256" key="24">
    <source>
        <dbReference type="SAM" id="MobiDB-lite"/>
    </source>
</evidence>
<keyword evidence="13 25" id="KW-0812">Transmembrane</keyword>
<protein>
    <recommendedName>
        <fullName evidence="9">CD63 antigen</fullName>
    </recommendedName>
</protein>
<evidence type="ECO:0000256" key="13">
    <source>
        <dbReference type="ARBA" id="ARBA00022692"/>
    </source>
</evidence>
<dbReference type="GO" id="GO:0030154">
    <property type="term" value="P:cell differentiation"/>
    <property type="evidence" value="ECO:0007669"/>
    <property type="project" value="UniProtKB-ARBA"/>
</dbReference>
<keyword evidence="21" id="KW-0449">Lipoprotein</keyword>
<evidence type="ECO:0000256" key="17">
    <source>
        <dbReference type="ARBA" id="ARBA00023136"/>
    </source>
</evidence>
<dbReference type="InterPro" id="IPR008952">
    <property type="entry name" value="Tetraspanin_EC2_sf"/>
</dbReference>
<dbReference type="GO" id="GO:1900746">
    <property type="term" value="P:regulation of vascular endothelial growth factor signaling pathway"/>
    <property type="evidence" value="ECO:0007669"/>
    <property type="project" value="TreeGrafter"/>
</dbReference>
<organism evidence="26 27">
    <name type="scientific">Pleurodeles waltl</name>
    <name type="common">Iberian ribbed newt</name>
    <dbReference type="NCBI Taxonomy" id="8319"/>
    <lineage>
        <taxon>Eukaryota</taxon>
        <taxon>Metazoa</taxon>
        <taxon>Chordata</taxon>
        <taxon>Craniata</taxon>
        <taxon>Vertebrata</taxon>
        <taxon>Euteleostomi</taxon>
        <taxon>Amphibia</taxon>
        <taxon>Batrachia</taxon>
        <taxon>Caudata</taxon>
        <taxon>Salamandroidea</taxon>
        <taxon>Salamandridae</taxon>
        <taxon>Pleurodelinae</taxon>
        <taxon>Pleurodeles</taxon>
    </lineage>
</organism>
<comment type="function">
    <text evidence="22">Functions as a cell surface receptor for TIMP1 and plays a role in the activation of cellular signaling cascades. Plays a role in the activation of ITGB1 and integrin signaling, leading to the activation of AKT, FAK/PTK2 and MAP kinases. Promotes cell survival, reorganization of the actin cytoskeleton, cell adhesion, spreading and migration, via its role in the activation of AKT and FAK/PTK2. Plays a role in VEGFA signaling via its role in regulating the internalization of KDR/VEGFR2. Plays a role in intracellular vesicular transport processes, and is required for normal trafficking of the PMEL luminal domain that is essential for the development and maturation of melanocytes. Plays a role in the adhesion of leukocytes onto endothelial cells via its role in the regulation of SELP trafficking. May play a role in mast cell degranulation in response to Ms4a2/FceRI stimulation, but not in mast cell degranulation in response to other stimuli.</text>
</comment>
<dbReference type="EMBL" id="JANPWB010000008">
    <property type="protein sequence ID" value="KAJ1160592.1"/>
    <property type="molecule type" value="Genomic_DNA"/>
</dbReference>
<dbReference type="SUPFAM" id="SSF48652">
    <property type="entry name" value="Tetraspanin"/>
    <property type="match status" value="1"/>
</dbReference>
<reference evidence="26" key="1">
    <citation type="journal article" date="2022" name="bioRxiv">
        <title>Sequencing and chromosome-scale assembly of the giantPleurodeles waltlgenome.</title>
        <authorList>
            <person name="Brown T."/>
            <person name="Elewa A."/>
            <person name="Iarovenko S."/>
            <person name="Subramanian E."/>
            <person name="Araus A.J."/>
            <person name="Petzold A."/>
            <person name="Susuki M."/>
            <person name="Suzuki K.-i.T."/>
            <person name="Hayashi T."/>
            <person name="Toyoda A."/>
            <person name="Oliveira C."/>
            <person name="Osipova E."/>
            <person name="Leigh N.D."/>
            <person name="Simon A."/>
            <person name="Yun M.H."/>
        </authorList>
    </citation>
    <scope>NUCLEOTIDE SEQUENCE</scope>
    <source>
        <strain evidence="26">20211129_DDA</strain>
        <tissue evidence="26">Liver</tissue>
    </source>
</reference>
<dbReference type="InterPro" id="IPR018503">
    <property type="entry name" value="Tetraspanin_CS"/>
</dbReference>
<dbReference type="GO" id="GO:0005765">
    <property type="term" value="C:lysosomal membrane"/>
    <property type="evidence" value="ECO:0007669"/>
    <property type="project" value="UniProtKB-SubCell"/>
</dbReference>
<keyword evidence="18" id="KW-0564">Palmitate</keyword>
<evidence type="ECO:0000313" key="26">
    <source>
        <dbReference type="EMBL" id="KAJ1160592.1"/>
    </source>
</evidence>
<feature type="transmembrane region" description="Helical" evidence="25">
    <location>
        <begin position="164"/>
        <end position="186"/>
    </location>
</feature>
<feature type="compositionally biased region" description="Basic and acidic residues" evidence="24">
    <location>
        <begin position="94"/>
        <end position="104"/>
    </location>
</feature>
<comment type="subcellular location">
    <subcellularLocation>
        <location evidence="7">Cell membrane</location>
        <topology evidence="7">Multi-pass membrane protein</topology>
    </subcellularLocation>
    <subcellularLocation>
        <location evidence="4">Cell surface</location>
    </subcellularLocation>
    <subcellularLocation>
        <location evidence="6">Endosome</location>
        <location evidence="6">Multivesicular body</location>
    </subcellularLocation>
    <subcellularLocation>
        <location evidence="1">Late endosome membrane</location>
        <topology evidence="1">Multi-pass membrane protein</topology>
    </subcellularLocation>
    <subcellularLocation>
        <location evidence="2">Lysosome membrane</location>
        <topology evidence="2">Multi-pass membrane protein</topology>
    </subcellularLocation>
    <subcellularLocation>
        <location evidence="3">Melanosome</location>
    </subcellularLocation>
    <subcellularLocation>
        <location evidence="5">Secreted</location>
        <location evidence="5">Extracellular exosome</location>
    </subcellularLocation>
</comment>
<evidence type="ECO:0000256" key="8">
    <source>
        <dbReference type="ARBA" id="ARBA00006840"/>
    </source>
</evidence>
<feature type="transmembrane region" description="Helical" evidence="25">
    <location>
        <begin position="192"/>
        <end position="216"/>
    </location>
</feature>
<keyword evidence="27" id="KW-1185">Reference proteome</keyword>
<dbReference type="PROSITE" id="PS00421">
    <property type="entry name" value="TM4_1"/>
    <property type="match status" value="1"/>
</dbReference>
<accession>A0AAV7S8U1</accession>
<gene>
    <name evidence="26" type="ORF">NDU88_001088</name>
</gene>
<feature type="transmembrane region" description="Helical" evidence="25">
    <location>
        <begin position="313"/>
        <end position="339"/>
    </location>
</feature>
<evidence type="ECO:0000256" key="3">
    <source>
        <dbReference type="ARBA" id="ARBA00004223"/>
    </source>
</evidence>
<evidence type="ECO:0000256" key="23">
    <source>
        <dbReference type="ARBA" id="ARBA00046382"/>
    </source>
</evidence>
<dbReference type="GO" id="GO:0005771">
    <property type="term" value="C:multivesicular body"/>
    <property type="evidence" value="ECO:0007669"/>
    <property type="project" value="UniProtKB-SubCell"/>
</dbReference>
<dbReference type="Pfam" id="PF00335">
    <property type="entry name" value="Tetraspanin"/>
    <property type="match status" value="1"/>
</dbReference>
<evidence type="ECO:0000256" key="20">
    <source>
        <dbReference type="ARBA" id="ARBA00023228"/>
    </source>
</evidence>
<evidence type="ECO:0000256" key="12">
    <source>
        <dbReference type="ARBA" id="ARBA00022525"/>
    </source>
</evidence>
<evidence type="ECO:0000256" key="4">
    <source>
        <dbReference type="ARBA" id="ARBA00004241"/>
    </source>
</evidence>
<evidence type="ECO:0000256" key="15">
    <source>
        <dbReference type="ARBA" id="ARBA00022927"/>
    </source>
</evidence>
<comment type="subunit">
    <text evidence="23">Interacts with TIMP1 and ITGB1 and recruits TIMP1 to ITGB1. Interacts with CD9. Identified in a complex with CD9 and ITGB3. Interacts with PMEL. Interacts with KDR/VEGFR2; identified in a complex with ITGB1 and KDR/VEGFR2 and is required to recruit KDR to ITGB1 complexes. Interacts with SYT7.</text>
</comment>
<sequence length="346" mass="37966">MRDAVPRVGPECKTINRTCSFALLGRGYRSDSDSSQATYVSEVDHSLPCFIWSEHLSAVSTCYDVPLEHEPNYWEVQSLAHIELEEEPSSQSEPEERPDCKRGAKEGPKMAVSGGMKCVKYLVFIFNFLFWIAGIALIGLGIYVQIQLNKSIIIQDASSSGAPIVIIIVGAVIFVVSFFGCCGAWKENYCMVTTFAIILTLIFLVEVAAAIAGYIFKDKFKMVIDKSFTNSMGQYNNTDMAKALDTIQQDFRCCGANGSADWKDFEPFKNGSLPDSCCITETKGCGSKPDPSKIFKDGCVAGLKIWLERNIKVIAGVAIGIAAFELLGIIFACCLMKGIRSGYEVM</sequence>
<evidence type="ECO:0000313" key="27">
    <source>
        <dbReference type="Proteomes" id="UP001066276"/>
    </source>
</evidence>
<dbReference type="PANTHER" id="PTHR19282:SF456">
    <property type="entry name" value="CD63 MOLECULE"/>
    <property type="match status" value="1"/>
</dbReference>
<dbReference type="GO" id="GO:0005886">
    <property type="term" value="C:plasma membrane"/>
    <property type="evidence" value="ECO:0007669"/>
    <property type="project" value="UniProtKB-SubCell"/>
</dbReference>
<keyword evidence="19" id="KW-0325">Glycoprotein</keyword>
<proteinExistence type="inferred from homology"/>
<dbReference type="AlphaFoldDB" id="A0AAV7S8U1"/>
<evidence type="ECO:0000256" key="19">
    <source>
        <dbReference type="ARBA" id="ARBA00023180"/>
    </source>
</evidence>
<evidence type="ECO:0000256" key="5">
    <source>
        <dbReference type="ARBA" id="ARBA00004550"/>
    </source>
</evidence>
<evidence type="ECO:0000256" key="21">
    <source>
        <dbReference type="ARBA" id="ARBA00023288"/>
    </source>
</evidence>
<dbReference type="GO" id="GO:0031902">
    <property type="term" value="C:late endosome membrane"/>
    <property type="evidence" value="ECO:0007669"/>
    <property type="project" value="UniProtKB-SubCell"/>
</dbReference>
<evidence type="ECO:0000256" key="16">
    <source>
        <dbReference type="ARBA" id="ARBA00022989"/>
    </source>
</evidence>
<keyword evidence="11" id="KW-1003">Cell membrane</keyword>